<keyword evidence="9" id="KW-1160">Virus entry into host cell</keyword>
<dbReference type="GO" id="GO:0005198">
    <property type="term" value="F:structural molecule activity"/>
    <property type="evidence" value="ECO:0007669"/>
    <property type="project" value="InterPro"/>
</dbReference>
<accession>A0A4P9JF64</accession>
<evidence type="ECO:0000256" key="7">
    <source>
        <dbReference type="ARBA" id="ARBA00022770"/>
    </source>
</evidence>
<evidence type="ECO:0000256" key="4">
    <source>
        <dbReference type="ARBA" id="ARBA00022561"/>
    </source>
</evidence>
<keyword evidence="5" id="KW-1162">Viral penetration into host cytoplasm</keyword>
<dbReference type="EMBL" id="MH817124">
    <property type="protein sequence ID" value="QCU80118.1"/>
    <property type="molecule type" value="Genomic_RNA"/>
</dbReference>
<evidence type="ECO:0000256" key="5">
    <source>
        <dbReference type="ARBA" id="ARBA00022595"/>
    </source>
</evidence>
<comment type="function">
    <text evidence="10">VP5 protein is one of the two proteins (with VP2) which constitute the virus particle outer capsid. Acts as a membrane permeabilization protein that mediates release of viral particles from endosomal compartments into the cytoplasm. Permeabilization activity is probably negatively regulated by VP2 and is triggered by endosomal degradation of VP2 and exposure to low pH.</text>
</comment>
<proteinExistence type="inferred from homology"/>
<dbReference type="GO" id="GO:0140267">
    <property type="term" value="P:symbiont entry into host cell via permeabilization of host membrane"/>
    <property type="evidence" value="ECO:0007669"/>
    <property type="project" value="UniProtKB-KW"/>
</dbReference>
<dbReference type="GO" id="GO:0039624">
    <property type="term" value="C:viral outer capsid"/>
    <property type="evidence" value="ECO:0007669"/>
    <property type="project" value="UniProtKB-KW"/>
</dbReference>
<protein>
    <recommendedName>
        <fullName evidence="3">Outer capsid protein VP5</fullName>
    </recommendedName>
</protein>
<keyword evidence="6" id="KW-1173">Viral penetration via permeabilization of host membrane</keyword>
<comment type="subcellular location">
    <subcellularLocation>
        <location evidence="1">Virion</location>
    </subcellularLocation>
</comment>
<evidence type="ECO:0000256" key="8">
    <source>
        <dbReference type="ARBA" id="ARBA00022844"/>
    </source>
</evidence>
<dbReference type="InterPro" id="IPR000145">
    <property type="entry name" value="Capsid_VP5_Orbivir"/>
</dbReference>
<comment type="similarity">
    <text evidence="2">Belongs to the orbivirus VP5 family.</text>
</comment>
<evidence type="ECO:0000256" key="2">
    <source>
        <dbReference type="ARBA" id="ARBA00007624"/>
    </source>
</evidence>
<name>A0A4P9JF64_9REOV</name>
<evidence type="ECO:0000256" key="9">
    <source>
        <dbReference type="ARBA" id="ARBA00023296"/>
    </source>
</evidence>
<keyword evidence="8" id="KW-0946">Virion</keyword>
<evidence type="ECO:0000256" key="1">
    <source>
        <dbReference type="ARBA" id="ARBA00004328"/>
    </source>
</evidence>
<keyword evidence="4" id="KW-0167">Capsid protein</keyword>
<evidence type="ECO:0000256" key="3">
    <source>
        <dbReference type="ARBA" id="ARBA00015353"/>
    </source>
</evidence>
<evidence type="ECO:0000313" key="11">
    <source>
        <dbReference type="EMBL" id="QCU80118.1"/>
    </source>
</evidence>
<reference evidence="11" key="1">
    <citation type="journal article" date="2019" name="Viruses">
        <title>Phylogenetic Characterization of the Palyam Serogroup Orbiviruses.</title>
        <authorList>
            <person name="Ebersohn K."/>
            <person name="Coetzee P."/>
            <person name="Snyman L.P."/>
            <person name="Swanepoel R."/>
            <person name="Venter E.H."/>
        </authorList>
    </citation>
    <scope>NUCLEOTIDE SEQUENCE</scope>
    <source>
        <strain evidence="11">AR B 2032</strain>
    </source>
</reference>
<evidence type="ECO:0000256" key="10">
    <source>
        <dbReference type="ARBA" id="ARBA00024835"/>
    </source>
</evidence>
<sequence>MGRFVKFLKRAGKTTMNALTSNTAKSIYKTVGKTIQKVAESEIGSAAIDGIIQGAARSALEGENLGESIKQAVILNVMGSVNAPPDPISPGEHAVYNRLAELEREEEEDKFYEQNERAIIEEYGADLRTIRQFGKGMINLEETGMKEMDLIKKSIEGMERIEAKHTNDLQTLRKGLVKESSMRNQREQELITYFNNNMQTLQNAIAVEQEGLHEEAIQEILDMGAEVLETAAEEVPVLGAGAANAVATVRAIEGSLKLKEVIQKLSGVDLSHMTYKSLQPDKLSLLLRRNADGDQIQERDLLEVVDNKLALVREIVDERRHVLENIVPKVEKIYQEHKQVMKVHTLLKINKEFHPKVHIYTAPWESEHVFMFKCIAPHHKERGFFLGFDLELDFVYFEDLKIEAHHLIEGATEIVGRNFRQVYRDFFHFAWNISGATEIHKKRLQRSSNAHPIYLGCVDYEISYDQLYSHASQLVTNEDLQVHVLRGPLHFQRRTIMAALLHGIEIMSRPNFFTNDSQSGD</sequence>
<dbReference type="Pfam" id="PF00901">
    <property type="entry name" value="Orbi_VP5"/>
    <property type="match status" value="1"/>
</dbReference>
<organism evidence="11">
    <name type="scientific">Palyam virus</name>
    <dbReference type="NCBI Taxonomy" id="40059"/>
    <lineage>
        <taxon>Viruses</taxon>
        <taxon>Riboviria</taxon>
        <taxon>Orthornavirae</taxon>
        <taxon>Duplornaviricota</taxon>
        <taxon>Resentoviricetes</taxon>
        <taxon>Reovirales</taxon>
        <taxon>Sedoreoviridae</taxon>
        <taxon>Orbivirus</taxon>
        <taxon>Orbivirus palyamense</taxon>
    </lineage>
</organism>
<evidence type="ECO:0000256" key="6">
    <source>
        <dbReference type="ARBA" id="ARBA00022648"/>
    </source>
</evidence>
<keyword evidence="7" id="KW-1152">Outer capsid protein</keyword>